<evidence type="ECO:0000313" key="2">
    <source>
        <dbReference type="EMBL" id="EWC59018.1"/>
    </source>
</evidence>
<organism evidence="2 3">
    <name type="scientific">Actinokineospora spheciospongiae</name>
    <dbReference type="NCBI Taxonomy" id="909613"/>
    <lineage>
        <taxon>Bacteria</taxon>
        <taxon>Bacillati</taxon>
        <taxon>Actinomycetota</taxon>
        <taxon>Actinomycetes</taxon>
        <taxon>Pseudonocardiales</taxon>
        <taxon>Pseudonocardiaceae</taxon>
        <taxon>Actinokineospora</taxon>
    </lineage>
</organism>
<keyword evidence="3" id="KW-1185">Reference proteome</keyword>
<evidence type="ECO:0000256" key="1">
    <source>
        <dbReference type="SAM" id="Phobius"/>
    </source>
</evidence>
<keyword evidence="1" id="KW-1133">Transmembrane helix</keyword>
<proteinExistence type="predicted"/>
<gene>
    <name evidence="2" type="ORF">UO65_5685</name>
</gene>
<dbReference type="AlphaFoldDB" id="W7IEP3"/>
<comment type="caution">
    <text evidence="2">The sequence shown here is derived from an EMBL/GenBank/DDBJ whole genome shotgun (WGS) entry which is preliminary data.</text>
</comment>
<feature type="transmembrane region" description="Helical" evidence="1">
    <location>
        <begin position="101"/>
        <end position="124"/>
    </location>
</feature>
<name>W7IEP3_9PSEU</name>
<sequence length="192" mass="20843">MRLTESVVDVLARLPTIEGPDRRAADTLFDLVIGRLRHARATGTYDVFEADPQSPRRRAALAEVLDRQFNTDPAFRESVAALVPAAEPEEPETPRRPTLRILVAGTVAAVVLGIGGATLATTVLSEDPRDGTTPCRTFFVLTEPEQRALLVEAHRAHGHPEEAQGMYAVASVLYNCGRRPDSTVGEIVDLAH</sequence>
<dbReference type="EMBL" id="AYXG01000222">
    <property type="protein sequence ID" value="EWC59018.1"/>
    <property type="molecule type" value="Genomic_DNA"/>
</dbReference>
<keyword evidence="1" id="KW-0472">Membrane</keyword>
<keyword evidence="1" id="KW-0812">Transmembrane</keyword>
<accession>W7IEP3</accession>
<evidence type="ECO:0000313" key="3">
    <source>
        <dbReference type="Proteomes" id="UP000019277"/>
    </source>
</evidence>
<protein>
    <submittedName>
        <fullName evidence="2">Uncharacterized protein</fullName>
    </submittedName>
</protein>
<reference evidence="2 3" key="1">
    <citation type="journal article" date="2014" name="Genome Announc.">
        <title>Draft Genome Sequence of the Antitrypanosomally Active Sponge-Associated Bacterium Actinokineospora sp. Strain EG49.</title>
        <authorList>
            <person name="Harjes J."/>
            <person name="Ryu T."/>
            <person name="Abdelmohsen U.R."/>
            <person name="Moitinho-Silva L."/>
            <person name="Horn H."/>
            <person name="Ravasi T."/>
            <person name="Hentschel U."/>
        </authorList>
    </citation>
    <scope>NUCLEOTIDE SEQUENCE [LARGE SCALE GENOMIC DNA]</scope>
    <source>
        <strain evidence="2 3">EG49</strain>
    </source>
</reference>
<dbReference type="Proteomes" id="UP000019277">
    <property type="component" value="Unassembled WGS sequence"/>
</dbReference>